<evidence type="ECO:0000256" key="3">
    <source>
        <dbReference type="ARBA" id="ARBA00022449"/>
    </source>
</evidence>
<evidence type="ECO:0000256" key="9">
    <source>
        <dbReference type="SAM" id="Phobius"/>
    </source>
</evidence>
<keyword evidence="7" id="KW-0406">Ion transport</keyword>
<dbReference type="GO" id="GO:1902600">
    <property type="term" value="P:proton transmembrane transport"/>
    <property type="evidence" value="ECO:0007669"/>
    <property type="project" value="InterPro"/>
</dbReference>
<evidence type="ECO:0000256" key="8">
    <source>
        <dbReference type="ARBA" id="ARBA00023136"/>
    </source>
</evidence>
<reference evidence="11 12" key="1">
    <citation type="journal article" date="2019" name="Genome Biol. Evol.">
        <title>Day and night: Metabolic profiles and evolutionary relationships of six axenic non-marine cyanobacteria.</title>
        <authorList>
            <person name="Will S.E."/>
            <person name="Henke P."/>
            <person name="Boedeker C."/>
            <person name="Huang S."/>
            <person name="Brinkmann H."/>
            <person name="Rohde M."/>
            <person name="Jarek M."/>
            <person name="Friedl T."/>
            <person name="Seufert S."/>
            <person name="Schumacher M."/>
            <person name="Overmann J."/>
            <person name="Neumann-Schaal M."/>
            <person name="Petersen J."/>
        </authorList>
    </citation>
    <scope>NUCLEOTIDE SEQUENCE [LARGE SCALE GENOMIC DNA]</scope>
    <source>
        <strain evidence="11 12">SAG 39.79</strain>
    </source>
</reference>
<evidence type="ECO:0000313" key="11">
    <source>
        <dbReference type="EMBL" id="RUT10403.1"/>
    </source>
</evidence>
<feature type="transmembrane region" description="Helical" evidence="9">
    <location>
        <begin position="157"/>
        <end position="177"/>
    </location>
</feature>
<feature type="transmembrane region" description="Helical" evidence="9">
    <location>
        <begin position="116"/>
        <end position="136"/>
    </location>
</feature>
<feature type="transmembrane region" description="Helical" evidence="9">
    <location>
        <begin position="223"/>
        <end position="240"/>
    </location>
</feature>
<protein>
    <recommendedName>
        <fullName evidence="10">Cation/H+ exchanger transmembrane domain-containing protein</fullName>
    </recommendedName>
</protein>
<evidence type="ECO:0000256" key="7">
    <source>
        <dbReference type="ARBA" id="ARBA00023065"/>
    </source>
</evidence>
<evidence type="ECO:0000256" key="2">
    <source>
        <dbReference type="ARBA" id="ARBA00022448"/>
    </source>
</evidence>
<accession>A0AB37UFV7</accession>
<dbReference type="PANTHER" id="PTHR32507:SF0">
    <property type="entry name" value="NA(+)_H(+) ANTIPORTER 2-RELATED"/>
    <property type="match status" value="1"/>
</dbReference>
<keyword evidence="8 9" id="KW-0472">Membrane</keyword>
<evidence type="ECO:0000259" key="10">
    <source>
        <dbReference type="Pfam" id="PF00999"/>
    </source>
</evidence>
<proteinExistence type="predicted"/>
<feature type="transmembrane region" description="Helical" evidence="9">
    <location>
        <begin position="91"/>
        <end position="110"/>
    </location>
</feature>
<dbReference type="InterPro" id="IPR038770">
    <property type="entry name" value="Na+/solute_symporter_sf"/>
</dbReference>
<keyword evidence="5 9" id="KW-0812">Transmembrane</keyword>
<keyword evidence="2" id="KW-0813">Transport</keyword>
<evidence type="ECO:0000256" key="5">
    <source>
        <dbReference type="ARBA" id="ARBA00022692"/>
    </source>
</evidence>
<dbReference type="InterPro" id="IPR006153">
    <property type="entry name" value="Cation/H_exchanger_TM"/>
</dbReference>
<dbReference type="Proteomes" id="UP000282574">
    <property type="component" value="Unassembled WGS sequence"/>
</dbReference>
<feature type="transmembrane region" description="Helical" evidence="9">
    <location>
        <begin position="15"/>
        <end position="42"/>
    </location>
</feature>
<feature type="transmembrane region" description="Helical" evidence="9">
    <location>
        <begin position="189"/>
        <end position="211"/>
    </location>
</feature>
<feature type="transmembrane region" description="Helical" evidence="9">
    <location>
        <begin position="62"/>
        <end position="79"/>
    </location>
</feature>
<comment type="subcellular location">
    <subcellularLocation>
        <location evidence="1">Cell membrane</location>
        <topology evidence="1">Multi-pass membrane protein</topology>
    </subcellularLocation>
</comment>
<feature type="transmembrane region" description="Helical" evidence="9">
    <location>
        <begin position="369"/>
        <end position="390"/>
    </location>
</feature>
<feature type="transmembrane region" description="Helical" evidence="9">
    <location>
        <begin position="334"/>
        <end position="357"/>
    </location>
</feature>
<feature type="transmembrane region" description="Helical" evidence="9">
    <location>
        <begin position="303"/>
        <end position="322"/>
    </location>
</feature>
<feature type="domain" description="Cation/H+ exchanger transmembrane" evidence="10">
    <location>
        <begin position="19"/>
        <end position="390"/>
    </location>
</feature>
<keyword evidence="12" id="KW-1185">Reference proteome</keyword>
<evidence type="ECO:0000256" key="1">
    <source>
        <dbReference type="ARBA" id="ARBA00004651"/>
    </source>
</evidence>
<evidence type="ECO:0000256" key="4">
    <source>
        <dbReference type="ARBA" id="ARBA00022475"/>
    </source>
</evidence>
<dbReference type="Pfam" id="PF00999">
    <property type="entry name" value="Na_H_Exchanger"/>
    <property type="match status" value="1"/>
</dbReference>
<keyword evidence="4" id="KW-1003">Cell membrane</keyword>
<feature type="transmembrane region" description="Helical" evidence="9">
    <location>
        <begin position="246"/>
        <end position="262"/>
    </location>
</feature>
<keyword evidence="6 9" id="KW-1133">Transmembrane helix</keyword>
<keyword evidence="3" id="KW-0050">Antiport</keyword>
<evidence type="ECO:0000313" key="12">
    <source>
        <dbReference type="Proteomes" id="UP000282574"/>
    </source>
</evidence>
<dbReference type="GO" id="GO:0005886">
    <property type="term" value="C:plasma membrane"/>
    <property type="evidence" value="ECO:0007669"/>
    <property type="project" value="UniProtKB-SubCell"/>
</dbReference>
<gene>
    <name evidence="11" type="ORF">DSM107010_42910</name>
</gene>
<dbReference type="PANTHER" id="PTHR32507">
    <property type="entry name" value="NA(+)/H(+) ANTIPORTER 1"/>
    <property type="match status" value="1"/>
</dbReference>
<organism evidence="11 12">
    <name type="scientific">Chroococcidiopsis cubana SAG 39.79</name>
    <dbReference type="NCBI Taxonomy" id="388085"/>
    <lineage>
        <taxon>Bacteria</taxon>
        <taxon>Bacillati</taxon>
        <taxon>Cyanobacteriota</taxon>
        <taxon>Cyanophyceae</taxon>
        <taxon>Chroococcidiopsidales</taxon>
        <taxon>Chroococcidiopsidaceae</taxon>
        <taxon>Chroococcidiopsis</taxon>
    </lineage>
</organism>
<evidence type="ECO:0000256" key="6">
    <source>
        <dbReference type="ARBA" id="ARBA00022989"/>
    </source>
</evidence>
<dbReference type="AlphaFoldDB" id="A0AB37UFV7"/>
<feature type="transmembrane region" description="Helical" evidence="9">
    <location>
        <begin position="274"/>
        <end position="297"/>
    </location>
</feature>
<dbReference type="GO" id="GO:0015297">
    <property type="term" value="F:antiporter activity"/>
    <property type="evidence" value="ECO:0007669"/>
    <property type="project" value="UniProtKB-KW"/>
</dbReference>
<name>A0AB37UFV7_9CYAN</name>
<comment type="caution">
    <text evidence="11">The sequence shown here is derived from an EMBL/GenBank/DDBJ whole genome shotgun (WGS) entry which is preliminary data.</text>
</comment>
<dbReference type="EMBL" id="RSCK01000043">
    <property type="protein sequence ID" value="RUT10403.1"/>
    <property type="molecule type" value="Genomic_DNA"/>
</dbReference>
<dbReference type="Gene3D" id="1.20.1530.20">
    <property type="match status" value="1"/>
</dbReference>
<sequence length="431" mass="46219">MEESLKTTVLLSETVVAGIFAQVIASYLQIPSIVFLLLFGILLGSDGFGFLHPSLLGDGLEVLVSMLVALILFEGGLNLQLRELKEVSSSLRNLVTIGVLITLIGGAIAARWLSEFPWSIAFLYASLVVVTGPTVIQPLLKQVGVDRQVSTLLEGEGVFIDPIGAILAAIVLHLVLSGNVELFVSIESLLVRLGIGGAIGAVGGWLLSLILRQDSFLSQELKNLVVLASVWGLFSLAQVIRGESGLVVVVVMGIVLRAAYLPSEPLLRHFNEQLSILANSVLFILLAADLSIASVFALGWGSVLTVLVLMFVVRPINILVSTWNQGFNWRQQLFLCWIAPRGIVAVSLASLFAVALTKQGINGGDSIKALVFLTIMMTVFCQGLTARWVASLLNLRISQVDEGRSQLASENEVKIPENRGKIGLASESIDS</sequence>